<dbReference type="SUPFAM" id="SSF46689">
    <property type="entry name" value="Homeodomain-like"/>
    <property type="match status" value="1"/>
</dbReference>
<evidence type="ECO:0000259" key="6">
    <source>
        <dbReference type="PROSITE" id="PS01124"/>
    </source>
</evidence>
<organism evidence="7 8">
    <name type="scientific">Maricaulis salignorans</name>
    <dbReference type="NCBI Taxonomy" id="144026"/>
    <lineage>
        <taxon>Bacteria</taxon>
        <taxon>Pseudomonadati</taxon>
        <taxon>Pseudomonadota</taxon>
        <taxon>Alphaproteobacteria</taxon>
        <taxon>Maricaulales</taxon>
        <taxon>Maricaulaceae</taxon>
        <taxon>Maricaulis</taxon>
    </lineage>
</organism>
<keyword evidence="5" id="KW-1133">Transmembrane helix</keyword>
<dbReference type="OrthoDB" id="9816011at2"/>
<feature type="transmembrane region" description="Helical" evidence="5">
    <location>
        <begin position="6"/>
        <end position="27"/>
    </location>
</feature>
<sequence length="361" mass="38808">MDVALITTTVRLVVAALAAIALIVTLARPHKRALHIYWAVFCGAISLTMLRYALPISPEWVSNLMRIASGATCGGFWLVARCLFRPGNPIKLHHLLLVGAVMAGIAVDITLPALIDPDGVVGMHAGIWQFVTLVSSTAIVLAFWEGVQGWPARTQRNEVQLRYLYLAIFSLCATVCTVLPEPNAAAAANARLLEACSALAILSVTSVAVAFRLRNPLLTPAAEKPVATAQDHALARRLERLMHDEKPYLEPELKVADLARCLHTPDYKVSRAITAGLQQANFNRYVNALRVAHAKALLRDSRSATRSILLIALDSGFASLGPFNRAFKADTGMTPRAWRSAGSDAASQPTPGPVATARATS</sequence>
<feature type="region of interest" description="Disordered" evidence="4">
    <location>
        <begin position="338"/>
        <end position="361"/>
    </location>
</feature>
<accession>A0A1G9UI49</accession>
<dbReference type="STRING" id="144026.SAMN04488568_11535"/>
<name>A0A1G9UI49_9PROT</name>
<dbReference type="GO" id="GO:0003700">
    <property type="term" value="F:DNA-binding transcription factor activity"/>
    <property type="evidence" value="ECO:0007669"/>
    <property type="project" value="InterPro"/>
</dbReference>
<dbReference type="Proteomes" id="UP000199759">
    <property type="component" value="Unassembled WGS sequence"/>
</dbReference>
<evidence type="ECO:0000313" key="8">
    <source>
        <dbReference type="Proteomes" id="UP000199759"/>
    </source>
</evidence>
<evidence type="ECO:0000256" key="1">
    <source>
        <dbReference type="ARBA" id="ARBA00023015"/>
    </source>
</evidence>
<keyword evidence="3" id="KW-0804">Transcription</keyword>
<evidence type="ECO:0000256" key="5">
    <source>
        <dbReference type="SAM" id="Phobius"/>
    </source>
</evidence>
<evidence type="ECO:0000313" key="7">
    <source>
        <dbReference type="EMBL" id="SDM59600.1"/>
    </source>
</evidence>
<dbReference type="SMART" id="SM00342">
    <property type="entry name" value="HTH_ARAC"/>
    <property type="match status" value="1"/>
</dbReference>
<dbReference type="InterPro" id="IPR009057">
    <property type="entry name" value="Homeodomain-like_sf"/>
</dbReference>
<dbReference type="RefSeq" id="WP_091770900.1">
    <property type="nucleotide sequence ID" value="NZ_FNHG01000015.1"/>
</dbReference>
<feature type="transmembrane region" description="Helical" evidence="5">
    <location>
        <begin position="159"/>
        <end position="180"/>
    </location>
</feature>
<dbReference type="InterPro" id="IPR018060">
    <property type="entry name" value="HTH_AraC"/>
</dbReference>
<evidence type="ECO:0000256" key="2">
    <source>
        <dbReference type="ARBA" id="ARBA00023125"/>
    </source>
</evidence>
<dbReference type="AlphaFoldDB" id="A0A1G9UI49"/>
<feature type="domain" description="HTH araC/xylS-type" evidence="6">
    <location>
        <begin position="239"/>
        <end position="341"/>
    </location>
</feature>
<evidence type="ECO:0000256" key="3">
    <source>
        <dbReference type="ARBA" id="ARBA00023163"/>
    </source>
</evidence>
<dbReference type="PANTHER" id="PTHR43280:SF29">
    <property type="entry name" value="ARAC-FAMILY TRANSCRIPTIONAL REGULATOR"/>
    <property type="match status" value="1"/>
</dbReference>
<evidence type="ECO:0000256" key="4">
    <source>
        <dbReference type="SAM" id="MobiDB-lite"/>
    </source>
</evidence>
<dbReference type="Gene3D" id="1.10.10.60">
    <property type="entry name" value="Homeodomain-like"/>
    <property type="match status" value="1"/>
</dbReference>
<gene>
    <name evidence="7" type="ORF">SAMN04488568_11535</name>
</gene>
<dbReference type="EMBL" id="FNHG01000015">
    <property type="protein sequence ID" value="SDM59600.1"/>
    <property type="molecule type" value="Genomic_DNA"/>
</dbReference>
<feature type="transmembrane region" description="Helical" evidence="5">
    <location>
        <begin position="192"/>
        <end position="211"/>
    </location>
</feature>
<keyword evidence="5" id="KW-0812">Transmembrane</keyword>
<feature type="transmembrane region" description="Helical" evidence="5">
    <location>
        <begin position="127"/>
        <end position="147"/>
    </location>
</feature>
<dbReference type="PANTHER" id="PTHR43280">
    <property type="entry name" value="ARAC-FAMILY TRANSCRIPTIONAL REGULATOR"/>
    <property type="match status" value="1"/>
</dbReference>
<dbReference type="Pfam" id="PF12833">
    <property type="entry name" value="HTH_18"/>
    <property type="match status" value="1"/>
</dbReference>
<feature type="transmembrane region" description="Helical" evidence="5">
    <location>
        <begin position="60"/>
        <end position="80"/>
    </location>
</feature>
<protein>
    <submittedName>
        <fullName evidence="7">AraC-type DNA-binding protein</fullName>
    </submittedName>
</protein>
<reference evidence="7 8" key="1">
    <citation type="submission" date="2016-10" db="EMBL/GenBank/DDBJ databases">
        <authorList>
            <person name="de Groot N.N."/>
        </authorList>
    </citation>
    <scope>NUCLEOTIDE SEQUENCE [LARGE SCALE GENOMIC DNA]</scope>
    <source>
        <strain evidence="7 8">DSM 16077</strain>
    </source>
</reference>
<keyword evidence="8" id="KW-1185">Reference proteome</keyword>
<keyword evidence="1" id="KW-0805">Transcription regulation</keyword>
<proteinExistence type="predicted"/>
<dbReference type="GO" id="GO:0043565">
    <property type="term" value="F:sequence-specific DNA binding"/>
    <property type="evidence" value="ECO:0007669"/>
    <property type="project" value="InterPro"/>
</dbReference>
<keyword evidence="5" id="KW-0472">Membrane</keyword>
<dbReference type="PROSITE" id="PS01124">
    <property type="entry name" value="HTH_ARAC_FAMILY_2"/>
    <property type="match status" value="1"/>
</dbReference>
<feature type="transmembrane region" description="Helical" evidence="5">
    <location>
        <begin position="92"/>
        <end position="115"/>
    </location>
</feature>
<feature type="transmembrane region" description="Helical" evidence="5">
    <location>
        <begin position="34"/>
        <end position="54"/>
    </location>
</feature>
<keyword evidence="2 7" id="KW-0238">DNA-binding</keyword>